<comment type="similarity">
    <text evidence="1">Belongs to the FAM10 family.</text>
</comment>
<organism evidence="8 9">
    <name type="scientific">Diaphorina citri</name>
    <name type="common">Asian citrus psyllid</name>
    <dbReference type="NCBI Taxonomy" id="121845"/>
    <lineage>
        <taxon>Eukaryota</taxon>
        <taxon>Metazoa</taxon>
        <taxon>Ecdysozoa</taxon>
        <taxon>Arthropoda</taxon>
        <taxon>Hexapoda</taxon>
        <taxon>Insecta</taxon>
        <taxon>Pterygota</taxon>
        <taxon>Neoptera</taxon>
        <taxon>Paraneoptera</taxon>
        <taxon>Hemiptera</taxon>
        <taxon>Sternorrhyncha</taxon>
        <taxon>Psylloidea</taxon>
        <taxon>Psyllidae</taxon>
        <taxon>Diaphorininae</taxon>
        <taxon>Diaphorina</taxon>
    </lineage>
</organism>
<keyword evidence="8" id="KW-1185">Reference proteome</keyword>
<dbReference type="KEGG" id="dci:103507510"/>
<dbReference type="Gene3D" id="1.25.40.10">
    <property type="entry name" value="Tetratricopeptide repeat domain"/>
    <property type="match status" value="1"/>
</dbReference>
<dbReference type="PANTHER" id="PTHR45883">
    <property type="entry name" value="HSC70-INTERACTING PROTEIN"/>
    <property type="match status" value="1"/>
</dbReference>
<dbReference type="PANTHER" id="PTHR45883:SF2">
    <property type="entry name" value="HSC70-INTERACTING PROTEIN"/>
    <property type="match status" value="1"/>
</dbReference>
<evidence type="ECO:0000256" key="2">
    <source>
        <dbReference type="ARBA" id="ARBA00022737"/>
    </source>
</evidence>
<dbReference type="InterPro" id="IPR011990">
    <property type="entry name" value="TPR-like_helical_dom_sf"/>
</dbReference>
<dbReference type="GO" id="GO:0046983">
    <property type="term" value="F:protein dimerization activity"/>
    <property type="evidence" value="ECO:0007669"/>
    <property type="project" value="InterPro"/>
</dbReference>
<evidence type="ECO:0000259" key="7">
    <source>
        <dbReference type="SMART" id="SM00727"/>
    </source>
</evidence>
<protein>
    <recommendedName>
        <fullName evidence="7">STI1 domain-containing protein</fullName>
    </recommendedName>
</protein>
<dbReference type="InterPro" id="IPR019734">
    <property type="entry name" value="TPR_rpt"/>
</dbReference>
<dbReference type="FunFam" id="1.25.40.10:FF:000112">
    <property type="entry name" value="FAM10 family protein"/>
    <property type="match status" value="1"/>
</dbReference>
<gene>
    <name evidence="9" type="primary">LOC103507510</name>
</gene>
<evidence type="ECO:0000256" key="4">
    <source>
        <dbReference type="ARBA" id="ARBA00037033"/>
    </source>
</evidence>
<dbReference type="SMART" id="SM00028">
    <property type="entry name" value="TPR"/>
    <property type="match status" value="3"/>
</dbReference>
<dbReference type="Pfam" id="PF13414">
    <property type="entry name" value="TPR_11"/>
    <property type="match status" value="1"/>
</dbReference>
<reference evidence="9" key="1">
    <citation type="submission" date="2025-08" db="UniProtKB">
        <authorList>
            <consortium name="RefSeq"/>
        </authorList>
    </citation>
    <scope>IDENTIFICATION</scope>
</reference>
<dbReference type="RefSeq" id="XP_008470203.1">
    <property type="nucleotide sequence ID" value="XM_008471981.3"/>
</dbReference>
<dbReference type="GO" id="GO:0030544">
    <property type="term" value="F:Hsp70 protein binding"/>
    <property type="evidence" value="ECO:0007669"/>
    <property type="project" value="TreeGrafter"/>
</dbReference>
<name>A0A1S3CZD9_DIACI</name>
<feature type="compositionally biased region" description="Acidic residues" evidence="6">
    <location>
        <begin position="69"/>
        <end position="81"/>
    </location>
</feature>
<dbReference type="SUPFAM" id="SSF48452">
    <property type="entry name" value="TPR-like"/>
    <property type="match status" value="1"/>
</dbReference>
<proteinExistence type="inferred from homology"/>
<evidence type="ECO:0000256" key="5">
    <source>
        <dbReference type="PROSITE-ProRule" id="PRU00339"/>
    </source>
</evidence>
<dbReference type="Gene3D" id="6.10.250.3420">
    <property type="match status" value="1"/>
</dbReference>
<feature type="repeat" description="TPR" evidence="5">
    <location>
        <begin position="113"/>
        <end position="146"/>
    </location>
</feature>
<evidence type="ECO:0000256" key="3">
    <source>
        <dbReference type="ARBA" id="ARBA00022803"/>
    </source>
</evidence>
<dbReference type="PROSITE" id="PS50005">
    <property type="entry name" value="TPR"/>
    <property type="match status" value="1"/>
</dbReference>
<dbReference type="Proteomes" id="UP000079169">
    <property type="component" value="Unplaced"/>
</dbReference>
<sequence length="383" mass="41689">MSGLTPDAINKLQLFLGAVKKNPAIFYLPELKFFKDFVESYGGTIPPPSKAQSDAPKPEKPFTTPEPSAPEEESEESDPELDNTGVISEPDEEEPIPDVATDIEVSEEDIDKSNEKKREAIHAYNDGKFEDAVNAYSEAIKLNPSSALLYAKRGQSYLQLSKPNACIRDCSVALKINPDSAAAYKFRGRAYRLLGKWEEAAVDLRNACKIDFDEQADEWLKEVTPNARKLEEHQRKYERKRAEKELREKQERIKKAREEHAKAAQNSGPQPEAEFDFGAGAPGGAADFMDMFNDPELAAAFKDPEMIAAFSDITSNPSNIIKYQNNPKVMALINKMSSKFGGMGGGMGGMPGMGGMGGFPGMGGGFPGAPPSAPGGPDDIGLD</sequence>
<feature type="compositionally biased region" description="Basic and acidic residues" evidence="6">
    <location>
        <begin position="230"/>
        <end position="262"/>
    </location>
</feature>
<evidence type="ECO:0000313" key="8">
    <source>
        <dbReference type="Proteomes" id="UP000079169"/>
    </source>
</evidence>
<feature type="domain" description="STI1" evidence="7">
    <location>
        <begin position="294"/>
        <end position="333"/>
    </location>
</feature>
<keyword evidence="3 5" id="KW-0802">TPR repeat</keyword>
<feature type="region of interest" description="Disordered" evidence="6">
    <location>
        <begin position="361"/>
        <end position="383"/>
    </location>
</feature>
<dbReference type="STRING" id="121845.A0A1S3CZD9"/>
<dbReference type="Pfam" id="PF18253">
    <property type="entry name" value="HipN"/>
    <property type="match status" value="1"/>
</dbReference>
<dbReference type="InterPro" id="IPR006636">
    <property type="entry name" value="STI1_HS-bd"/>
</dbReference>
<dbReference type="OMA" id="YEKRRYK"/>
<dbReference type="Gene3D" id="1.10.260.100">
    <property type="match status" value="1"/>
</dbReference>
<dbReference type="PaxDb" id="121845-A0A1S3CZD9"/>
<dbReference type="CDD" id="cd14438">
    <property type="entry name" value="Hip_N"/>
    <property type="match status" value="1"/>
</dbReference>
<evidence type="ECO:0000313" key="9">
    <source>
        <dbReference type="RefSeq" id="XP_008470203.1"/>
    </source>
</evidence>
<dbReference type="Pfam" id="PF17830">
    <property type="entry name" value="STI1-HOP_DP"/>
    <property type="match status" value="1"/>
</dbReference>
<feature type="region of interest" description="Disordered" evidence="6">
    <location>
        <begin position="44"/>
        <end position="115"/>
    </location>
</feature>
<evidence type="ECO:0000256" key="1">
    <source>
        <dbReference type="ARBA" id="ARBA00009015"/>
    </source>
</evidence>
<dbReference type="SMART" id="SM00727">
    <property type="entry name" value="STI1"/>
    <property type="match status" value="1"/>
</dbReference>
<feature type="region of interest" description="Disordered" evidence="6">
    <location>
        <begin position="230"/>
        <end position="280"/>
    </location>
</feature>
<evidence type="ECO:0000256" key="6">
    <source>
        <dbReference type="SAM" id="MobiDB-lite"/>
    </source>
</evidence>
<dbReference type="AlphaFoldDB" id="A0A1S3CZD9"/>
<dbReference type="GeneID" id="103507510"/>
<dbReference type="InterPro" id="IPR041243">
    <property type="entry name" value="STI1/HOP_DP"/>
</dbReference>
<accession>A0A1S3CZD9</accession>
<comment type="function">
    <text evidence="4">One HIP oligomer binds the ATPase domains of at least two HSC70 molecules dependent on activation of the HSC70 ATPase by HSP40. Stabilizes the ADP state of HSC70 that has a high affinity for substrate protein. Through its own chaperone activity, it may contribute to the interaction of HSC70 with various target proteins.</text>
</comment>
<keyword evidence="2" id="KW-0677">Repeat</keyword>
<dbReference type="InterPro" id="IPR034649">
    <property type="entry name" value="Hip_N"/>
</dbReference>